<dbReference type="PROSITE" id="PS00041">
    <property type="entry name" value="HTH_ARAC_FAMILY_1"/>
    <property type="match status" value="1"/>
</dbReference>
<dbReference type="InterPro" id="IPR020449">
    <property type="entry name" value="Tscrpt_reg_AraC-type_HTH"/>
</dbReference>
<dbReference type="RefSeq" id="WP_093389023.1">
    <property type="nucleotide sequence ID" value="NZ_FOTW01000017.1"/>
</dbReference>
<dbReference type="Gene3D" id="1.10.10.60">
    <property type="entry name" value="Homeodomain-like"/>
    <property type="match status" value="2"/>
</dbReference>
<keyword evidence="1" id="KW-0805">Transcription regulation</keyword>
<keyword evidence="6" id="KW-1185">Reference proteome</keyword>
<dbReference type="PROSITE" id="PS01124">
    <property type="entry name" value="HTH_ARAC_FAMILY_2"/>
    <property type="match status" value="1"/>
</dbReference>
<dbReference type="SMART" id="SM00342">
    <property type="entry name" value="HTH_ARAC"/>
    <property type="match status" value="1"/>
</dbReference>
<dbReference type="InterPro" id="IPR018062">
    <property type="entry name" value="HTH_AraC-typ_CS"/>
</dbReference>
<dbReference type="Pfam" id="PF12833">
    <property type="entry name" value="HTH_18"/>
    <property type="match status" value="1"/>
</dbReference>
<protein>
    <submittedName>
        <fullName evidence="5">AraC family transcriptional regulator</fullName>
    </submittedName>
</protein>
<sequence>MPSAAATTNHHHVAGALAHAVFNTMASTEATLERFAVLGDGLAAAIWQRDTREAQTHYKQPGHHTLSYYMGGGYRTSRGERPGLYGAPRLLCTMPDWHESSWMVRGPLRFLHLYFMPEHFTRRAVVELDREPRELTLADRTYFEDGRLGRLCEALVAMPWDDADHRLRANELAHATLSELLRSQSAHKRPDGRPRGGLAPLVRRRLADYIEHNLGGGITLGMLALQANLSEFHLARMFRISFGMPPSAWIAARRLDRARLLLRDGELPLQQVADACGYADLSHFSHRFRDSLGVPPSRYRAILRA</sequence>
<evidence type="ECO:0000256" key="1">
    <source>
        <dbReference type="ARBA" id="ARBA00023015"/>
    </source>
</evidence>
<dbReference type="InterPro" id="IPR050204">
    <property type="entry name" value="AraC_XylS_family_regulators"/>
</dbReference>
<proteinExistence type="predicted"/>
<feature type="domain" description="HTH araC/xylS-type" evidence="4">
    <location>
        <begin position="204"/>
        <end position="302"/>
    </location>
</feature>
<dbReference type="InterPro" id="IPR018060">
    <property type="entry name" value="HTH_AraC"/>
</dbReference>
<dbReference type="PANTHER" id="PTHR46796:SF6">
    <property type="entry name" value="ARAC SUBFAMILY"/>
    <property type="match status" value="1"/>
</dbReference>
<evidence type="ECO:0000313" key="5">
    <source>
        <dbReference type="EMBL" id="SFM30027.1"/>
    </source>
</evidence>
<dbReference type="AlphaFoldDB" id="A0A1I4PQG9"/>
<keyword evidence="2" id="KW-0238">DNA-binding</keyword>
<dbReference type="GO" id="GO:0003700">
    <property type="term" value="F:DNA-binding transcription factor activity"/>
    <property type="evidence" value="ECO:0007669"/>
    <property type="project" value="InterPro"/>
</dbReference>
<dbReference type="PANTHER" id="PTHR46796">
    <property type="entry name" value="HTH-TYPE TRANSCRIPTIONAL ACTIVATOR RHAS-RELATED"/>
    <property type="match status" value="1"/>
</dbReference>
<organism evidence="5 6">
    <name type="scientific">Rugamonas rubra</name>
    <dbReference type="NCBI Taxonomy" id="758825"/>
    <lineage>
        <taxon>Bacteria</taxon>
        <taxon>Pseudomonadati</taxon>
        <taxon>Pseudomonadota</taxon>
        <taxon>Betaproteobacteria</taxon>
        <taxon>Burkholderiales</taxon>
        <taxon>Oxalobacteraceae</taxon>
        <taxon>Telluria group</taxon>
        <taxon>Rugamonas</taxon>
    </lineage>
</organism>
<accession>A0A1I4PQG9</accession>
<name>A0A1I4PQG9_9BURK</name>
<evidence type="ECO:0000259" key="4">
    <source>
        <dbReference type="PROSITE" id="PS01124"/>
    </source>
</evidence>
<dbReference type="PRINTS" id="PR00032">
    <property type="entry name" value="HTHARAC"/>
</dbReference>
<dbReference type="GO" id="GO:0043565">
    <property type="term" value="F:sequence-specific DNA binding"/>
    <property type="evidence" value="ECO:0007669"/>
    <property type="project" value="InterPro"/>
</dbReference>
<dbReference type="EMBL" id="FOTW01000017">
    <property type="protein sequence ID" value="SFM30027.1"/>
    <property type="molecule type" value="Genomic_DNA"/>
</dbReference>
<gene>
    <name evidence="5" type="ORF">SAMN02982985_03535</name>
</gene>
<dbReference type="SUPFAM" id="SSF46689">
    <property type="entry name" value="Homeodomain-like"/>
    <property type="match status" value="2"/>
</dbReference>
<dbReference type="InterPro" id="IPR009057">
    <property type="entry name" value="Homeodomain-like_sf"/>
</dbReference>
<evidence type="ECO:0000313" key="6">
    <source>
        <dbReference type="Proteomes" id="UP000199470"/>
    </source>
</evidence>
<keyword evidence="3" id="KW-0804">Transcription</keyword>
<dbReference type="Proteomes" id="UP000199470">
    <property type="component" value="Unassembled WGS sequence"/>
</dbReference>
<dbReference type="OrthoDB" id="9816344at2"/>
<evidence type="ECO:0000256" key="3">
    <source>
        <dbReference type="ARBA" id="ARBA00023163"/>
    </source>
</evidence>
<reference evidence="5 6" key="1">
    <citation type="submission" date="2016-10" db="EMBL/GenBank/DDBJ databases">
        <authorList>
            <person name="de Groot N.N."/>
        </authorList>
    </citation>
    <scope>NUCLEOTIDE SEQUENCE [LARGE SCALE GENOMIC DNA]</scope>
    <source>
        <strain evidence="5 6">ATCC 43154</strain>
    </source>
</reference>
<dbReference type="STRING" id="758825.SAMN02982985_03535"/>
<evidence type="ECO:0000256" key="2">
    <source>
        <dbReference type="ARBA" id="ARBA00023125"/>
    </source>
</evidence>